<proteinExistence type="predicted"/>
<dbReference type="EMBL" id="KV745143">
    <property type="protein sequence ID" value="OCK77229.1"/>
    <property type="molecule type" value="Genomic_DNA"/>
</dbReference>
<evidence type="ECO:0000313" key="2">
    <source>
        <dbReference type="EMBL" id="OCK77229.1"/>
    </source>
</evidence>
<keyword evidence="3" id="KW-1185">Reference proteome</keyword>
<evidence type="ECO:0000313" key="3">
    <source>
        <dbReference type="Proteomes" id="UP000250266"/>
    </source>
</evidence>
<evidence type="ECO:0000256" key="1">
    <source>
        <dbReference type="SAM" id="MobiDB-lite"/>
    </source>
</evidence>
<sequence length="153" mass="17590">MGPLTRDMRIEWRLRWALAARQDVPEVRNTSMRGGAARSEPAVMVSSTPSSSTRTASWRYQELHLQILQRWKSASHSFLVDSQPSPCHFLHCCWWLSIPTPTPHFRIFSEFIYAHSPLHTVNPLLMLDSESSPHSMIPVLSFFYSLSSTWMCA</sequence>
<protein>
    <submittedName>
        <fullName evidence="2">Uncharacterized protein</fullName>
    </submittedName>
</protein>
<dbReference type="Proteomes" id="UP000250266">
    <property type="component" value="Unassembled WGS sequence"/>
</dbReference>
<organism evidence="2 3">
    <name type="scientific">Lepidopterella palustris CBS 459.81</name>
    <dbReference type="NCBI Taxonomy" id="1314670"/>
    <lineage>
        <taxon>Eukaryota</taxon>
        <taxon>Fungi</taxon>
        <taxon>Dikarya</taxon>
        <taxon>Ascomycota</taxon>
        <taxon>Pezizomycotina</taxon>
        <taxon>Dothideomycetes</taxon>
        <taxon>Pleosporomycetidae</taxon>
        <taxon>Mytilinidiales</taxon>
        <taxon>Argynnaceae</taxon>
        <taxon>Lepidopterella</taxon>
    </lineage>
</organism>
<accession>A0A8E2E4X2</accession>
<feature type="region of interest" description="Disordered" evidence="1">
    <location>
        <begin position="28"/>
        <end position="52"/>
    </location>
</feature>
<gene>
    <name evidence="2" type="ORF">K432DRAFT_124385</name>
</gene>
<name>A0A8E2E4X2_9PEZI</name>
<reference evidence="2 3" key="1">
    <citation type="journal article" date="2016" name="Nat. Commun.">
        <title>Ectomycorrhizal ecology is imprinted in the genome of the dominant symbiotic fungus Cenococcum geophilum.</title>
        <authorList>
            <consortium name="DOE Joint Genome Institute"/>
            <person name="Peter M."/>
            <person name="Kohler A."/>
            <person name="Ohm R.A."/>
            <person name="Kuo A."/>
            <person name="Krutzmann J."/>
            <person name="Morin E."/>
            <person name="Arend M."/>
            <person name="Barry K.W."/>
            <person name="Binder M."/>
            <person name="Choi C."/>
            <person name="Clum A."/>
            <person name="Copeland A."/>
            <person name="Grisel N."/>
            <person name="Haridas S."/>
            <person name="Kipfer T."/>
            <person name="LaButti K."/>
            <person name="Lindquist E."/>
            <person name="Lipzen A."/>
            <person name="Maire R."/>
            <person name="Meier B."/>
            <person name="Mihaltcheva S."/>
            <person name="Molinier V."/>
            <person name="Murat C."/>
            <person name="Poggeler S."/>
            <person name="Quandt C.A."/>
            <person name="Sperisen C."/>
            <person name="Tritt A."/>
            <person name="Tisserant E."/>
            <person name="Crous P.W."/>
            <person name="Henrissat B."/>
            <person name="Nehls U."/>
            <person name="Egli S."/>
            <person name="Spatafora J.W."/>
            <person name="Grigoriev I.V."/>
            <person name="Martin F.M."/>
        </authorList>
    </citation>
    <scope>NUCLEOTIDE SEQUENCE [LARGE SCALE GENOMIC DNA]</scope>
    <source>
        <strain evidence="2 3">CBS 459.81</strain>
    </source>
</reference>
<dbReference type="AlphaFoldDB" id="A0A8E2E4X2"/>